<dbReference type="Pfam" id="PF13759">
    <property type="entry name" value="2OG-FeII_Oxy_5"/>
    <property type="match status" value="1"/>
</dbReference>
<dbReference type="InterPro" id="IPR012668">
    <property type="entry name" value="CHP02466"/>
</dbReference>
<dbReference type="InParanoid" id="D9QHB0"/>
<dbReference type="HOGENOM" id="CLU_029701_0_0_5"/>
<dbReference type="OrthoDB" id="9783136at2"/>
<dbReference type="Proteomes" id="UP000002696">
    <property type="component" value="Chromosome"/>
</dbReference>
<dbReference type="eggNOG" id="COG0457">
    <property type="taxonomic scope" value="Bacteria"/>
</dbReference>
<dbReference type="BioCyc" id="BSUB633149:G1GM8-1759-MONOMER"/>
<dbReference type="Pfam" id="PF13432">
    <property type="entry name" value="TPR_16"/>
    <property type="match status" value="2"/>
</dbReference>
<dbReference type="Gene3D" id="1.25.40.10">
    <property type="entry name" value="Tetratricopeptide repeat domain"/>
    <property type="match status" value="2"/>
</dbReference>
<dbReference type="EMBL" id="CP002102">
    <property type="protein sequence ID" value="ADL01076.1"/>
    <property type="molecule type" value="Genomic_DNA"/>
</dbReference>
<proteinExistence type="predicted"/>
<accession>D9QHB0</accession>
<dbReference type="KEGG" id="bsb:Bresu_1765"/>
<protein>
    <submittedName>
        <fullName evidence="1">Tetratricopeptide repeat (TPR) protein</fullName>
    </submittedName>
</protein>
<evidence type="ECO:0000313" key="1">
    <source>
        <dbReference type="EMBL" id="ADL01076.1"/>
    </source>
</evidence>
<dbReference type="InterPro" id="IPR011990">
    <property type="entry name" value="TPR-like_helical_dom_sf"/>
</dbReference>
<evidence type="ECO:0000313" key="2">
    <source>
        <dbReference type="Proteomes" id="UP000002696"/>
    </source>
</evidence>
<reference evidence="2" key="1">
    <citation type="journal article" date="2011" name="J. Bacteriol.">
        <title>Genome sequences of eight morphologically diverse alphaproteobacteria.</title>
        <authorList>
            <consortium name="US DOE Joint Genome Institute"/>
            <person name="Brown P.J."/>
            <person name="Kysela D.T."/>
            <person name="Buechlein A."/>
            <person name="Hemmerich C."/>
            <person name="Brun Y.V."/>
        </authorList>
    </citation>
    <scope>NUCLEOTIDE SEQUENCE [LARGE SCALE GENOMIC DNA]</scope>
    <source>
        <strain evidence="2">ATCC 15264 / DSM 4735 / LMG 14903 / NBRC 16000 / CB 81</strain>
    </source>
</reference>
<dbReference type="Pfam" id="PF14559">
    <property type="entry name" value="TPR_19"/>
    <property type="match status" value="1"/>
</dbReference>
<dbReference type="SMART" id="SM00028">
    <property type="entry name" value="TPR"/>
    <property type="match status" value="3"/>
</dbReference>
<dbReference type="InterPro" id="IPR019734">
    <property type="entry name" value="TPR_rpt"/>
</dbReference>
<organism evidence="1 2">
    <name type="scientific">Brevundimonas subvibrioides (strain ATCC 15264 / DSM 4735 / LMG 14903 / NBRC 16000 / CB 81)</name>
    <name type="common">Caulobacter subvibrioides</name>
    <dbReference type="NCBI Taxonomy" id="633149"/>
    <lineage>
        <taxon>Bacteria</taxon>
        <taxon>Pseudomonadati</taxon>
        <taxon>Pseudomonadota</taxon>
        <taxon>Alphaproteobacteria</taxon>
        <taxon>Caulobacterales</taxon>
        <taxon>Caulobacteraceae</taxon>
        <taxon>Brevundimonas</taxon>
    </lineage>
</organism>
<dbReference type="STRING" id="633149.Bresu_1765"/>
<dbReference type="SUPFAM" id="SSF48452">
    <property type="entry name" value="TPR-like"/>
    <property type="match status" value="1"/>
</dbReference>
<sequence length="494" mass="52667">MIVDWKPALAEARSALALGDARRARRALSAADLDPDAPDEALKLLARALRSLGETAAALPLLERVARRQPGSAIAEHNLAAALGDAGRQADSEAAARRAIAKGGSAPETRLILARALLAQGDLDEAEVWFRRALDLRGDFLPAVRDLSQLVWMRSGDLSRTLAVLEPLKALAESREDAAILRASILRDTAGDDAALASLVPWLESGSVEVLLAAAAAASGVDPQRALVHARNALTRAPGDPRAGIALAAALVATDQAPEAATLLEGLLDRDPGHQHARALLYTAWRMMADPRALTSADYARLVRVFPLDPLPDLDRLSRTAEALRALHPFKAHPFQQSVSAGSQSFIDPRTAGDPDINQLFRSLEPAIDSYLAEAAPAWEGSPGGTAWRMSGAWSVRLRAGGRHTDHVHPRAWVSSAVYIVTPGPSKPGSREGWLRFGAAPVGNGRNLPAEYWVRPEAGTVVLFRSCLWHGTEPFTGPGERLTVAFDLQPGTTS</sequence>
<dbReference type="Gene3D" id="2.60.120.620">
    <property type="entry name" value="q2cbj1_9rhob like domain"/>
    <property type="match status" value="1"/>
</dbReference>
<name>D9QHB0_BRESC</name>
<dbReference type="RefSeq" id="WP_013269178.1">
    <property type="nucleotide sequence ID" value="NC_014375.1"/>
</dbReference>
<keyword evidence="2" id="KW-1185">Reference proteome</keyword>
<dbReference type="AlphaFoldDB" id="D9QHB0"/>
<gene>
    <name evidence="1" type="ordered locus">Bresu_1765</name>
</gene>